<evidence type="ECO:0000256" key="1">
    <source>
        <dbReference type="SAM" id="MobiDB-lite"/>
    </source>
</evidence>
<organism evidence="2 3">
    <name type="scientific">Prorocentrum cordatum</name>
    <dbReference type="NCBI Taxonomy" id="2364126"/>
    <lineage>
        <taxon>Eukaryota</taxon>
        <taxon>Sar</taxon>
        <taxon>Alveolata</taxon>
        <taxon>Dinophyceae</taxon>
        <taxon>Prorocentrales</taxon>
        <taxon>Prorocentraceae</taxon>
        <taxon>Prorocentrum</taxon>
    </lineage>
</organism>
<keyword evidence="3" id="KW-1185">Reference proteome</keyword>
<dbReference type="EMBL" id="CAUYUJ010020804">
    <property type="protein sequence ID" value="CAK0900567.1"/>
    <property type="molecule type" value="Genomic_DNA"/>
</dbReference>
<evidence type="ECO:0000313" key="2">
    <source>
        <dbReference type="EMBL" id="CAK0900567.1"/>
    </source>
</evidence>
<feature type="region of interest" description="Disordered" evidence="1">
    <location>
        <begin position="42"/>
        <end position="70"/>
    </location>
</feature>
<feature type="region of interest" description="Disordered" evidence="1">
    <location>
        <begin position="86"/>
        <end position="109"/>
    </location>
</feature>
<protein>
    <submittedName>
        <fullName evidence="2">Uncharacterized protein</fullName>
    </submittedName>
</protein>
<accession>A0ABN9XMW4</accession>
<evidence type="ECO:0000313" key="3">
    <source>
        <dbReference type="Proteomes" id="UP001189429"/>
    </source>
</evidence>
<sequence length="109" mass="11539">MARVHHSWPAKRPGNIRKAQQGLICAFSDPPTGVACRRALTASATAPATLQRDPGRRGSRPSSPSGAAMCGSAELPAAYARLLRRRRPTCGVRQGSPQALSPTPPPSFR</sequence>
<comment type="caution">
    <text evidence="2">The sequence shown here is derived from an EMBL/GenBank/DDBJ whole genome shotgun (WGS) entry which is preliminary data.</text>
</comment>
<reference evidence="2" key="1">
    <citation type="submission" date="2023-10" db="EMBL/GenBank/DDBJ databases">
        <authorList>
            <person name="Chen Y."/>
            <person name="Shah S."/>
            <person name="Dougan E. K."/>
            <person name="Thang M."/>
            <person name="Chan C."/>
        </authorList>
    </citation>
    <scope>NUCLEOTIDE SEQUENCE [LARGE SCALE GENOMIC DNA]</scope>
</reference>
<gene>
    <name evidence="2" type="ORF">PCOR1329_LOCUS77810</name>
</gene>
<dbReference type="Proteomes" id="UP001189429">
    <property type="component" value="Unassembled WGS sequence"/>
</dbReference>
<name>A0ABN9XMW4_9DINO</name>
<proteinExistence type="predicted"/>